<dbReference type="InterPro" id="IPR046036">
    <property type="entry name" value="DUF5994"/>
</dbReference>
<keyword evidence="3" id="KW-1185">Reference proteome</keyword>
<evidence type="ECO:0000256" key="1">
    <source>
        <dbReference type="SAM" id="MobiDB-lite"/>
    </source>
</evidence>
<proteinExistence type="predicted"/>
<organism evidence="2 3">
    <name type="scientific">Nocardia veterana</name>
    <dbReference type="NCBI Taxonomy" id="132249"/>
    <lineage>
        <taxon>Bacteria</taxon>
        <taxon>Bacillati</taxon>
        <taxon>Actinomycetota</taxon>
        <taxon>Actinomycetes</taxon>
        <taxon>Mycobacteriales</taxon>
        <taxon>Nocardiaceae</taxon>
        <taxon>Nocardia</taxon>
    </lineage>
</organism>
<dbReference type="Pfam" id="PF19457">
    <property type="entry name" value="DUF5994"/>
    <property type="match status" value="1"/>
</dbReference>
<evidence type="ECO:0000313" key="3">
    <source>
        <dbReference type="Proteomes" id="UP000523447"/>
    </source>
</evidence>
<evidence type="ECO:0000313" key="2">
    <source>
        <dbReference type="EMBL" id="NKY89689.1"/>
    </source>
</evidence>
<feature type="compositionally biased region" description="Basic residues" evidence="1">
    <location>
        <begin position="1"/>
        <end position="10"/>
    </location>
</feature>
<reference evidence="2 3" key="1">
    <citation type="submission" date="2020-04" db="EMBL/GenBank/DDBJ databases">
        <title>MicrobeNet Type strains.</title>
        <authorList>
            <person name="Nicholson A.C."/>
        </authorList>
    </citation>
    <scope>NUCLEOTIDE SEQUENCE [LARGE SCALE GENOMIC DNA]</scope>
    <source>
        <strain evidence="2 3">DSM 44445</strain>
    </source>
</reference>
<dbReference type="AlphaFoldDB" id="A0A7X6RLG1"/>
<accession>A0A7X6RLG1</accession>
<feature type="region of interest" description="Disordered" evidence="1">
    <location>
        <begin position="1"/>
        <end position="29"/>
    </location>
</feature>
<sequence length="156" mass="17431">MPRLHTRRPIVNHFETDTSASDERQPFRTPTRTPRLMLRERGAVPGNVDGAWWPWTPNLTSELHDLISAVTPRLGTTMRVGFEWNATSLAQRRIDTDDHIRIQGRSDDQPPEVMHLYGAHNTALALLVIPAATAPEVAWERMRLAAAGHLGPPPGP</sequence>
<gene>
    <name evidence="2" type="ORF">HGA07_29365</name>
</gene>
<dbReference type="EMBL" id="JAAXPE010000057">
    <property type="protein sequence ID" value="NKY89689.1"/>
    <property type="molecule type" value="Genomic_DNA"/>
</dbReference>
<dbReference type="Proteomes" id="UP000523447">
    <property type="component" value="Unassembled WGS sequence"/>
</dbReference>
<comment type="caution">
    <text evidence="2">The sequence shown here is derived from an EMBL/GenBank/DDBJ whole genome shotgun (WGS) entry which is preliminary data.</text>
</comment>
<protein>
    <submittedName>
        <fullName evidence="2">Uncharacterized protein</fullName>
    </submittedName>
</protein>
<name>A0A7X6RLG1_9NOCA</name>